<dbReference type="PANTHER" id="PTHR30085">
    <property type="entry name" value="AMINO ACID ABC TRANSPORTER PERMEASE"/>
    <property type="match status" value="1"/>
</dbReference>
<dbReference type="Gene3D" id="3.40.190.10">
    <property type="entry name" value="Periplasmic binding protein-like II"/>
    <property type="match status" value="2"/>
</dbReference>
<sequence length="275" mass="29953">MLNKTTKSVLFIAFSSLFSLHAAQAESTLDTVIKAKKLRCAVVLDAPPSGFITPDNKPDGYDVAYCNDLAKSLGVEPVIVQTPASDRIPALVSKRVDIVVGSTTITPERAMTVAFTQPYVNYTITVMTRKETGIKSYDDLKGKKLGAVTGSTFEQLFNKELQGRWKDTGTTYTGYGSDADVFMALQQGKVDGILQATSVYSTLEKSGQFPTFTAAGLAPLSDMDGLVVRRGDPEFLNWARVFVWHQVVSGRYAELYKKYMGDGPLPSLTMAGVDF</sequence>
<evidence type="ECO:0000256" key="3">
    <source>
        <dbReference type="ARBA" id="ARBA00022729"/>
    </source>
</evidence>
<protein>
    <submittedName>
        <fullName evidence="6">Amino acid ABC transporter</fullName>
    </submittedName>
</protein>
<feature type="signal peptide" evidence="4">
    <location>
        <begin position="1"/>
        <end position="22"/>
    </location>
</feature>
<evidence type="ECO:0000313" key="7">
    <source>
        <dbReference type="Proteomes" id="UP000030351"/>
    </source>
</evidence>
<dbReference type="OrthoDB" id="8611212at2"/>
<evidence type="ECO:0000256" key="4">
    <source>
        <dbReference type="SAM" id="SignalP"/>
    </source>
</evidence>
<dbReference type="GO" id="GO:0005576">
    <property type="term" value="C:extracellular region"/>
    <property type="evidence" value="ECO:0007669"/>
    <property type="project" value="TreeGrafter"/>
</dbReference>
<comment type="similarity">
    <text evidence="1">Belongs to the bacterial solute-binding protein 3 family.</text>
</comment>
<keyword evidence="2" id="KW-0813">Transport</keyword>
<organism evidence="6 7">
    <name type="scientific">Erwinia typographi</name>
    <dbReference type="NCBI Taxonomy" id="371042"/>
    <lineage>
        <taxon>Bacteria</taxon>
        <taxon>Pseudomonadati</taxon>
        <taxon>Pseudomonadota</taxon>
        <taxon>Gammaproteobacteria</taxon>
        <taxon>Enterobacterales</taxon>
        <taxon>Erwiniaceae</taxon>
        <taxon>Erwinia</taxon>
    </lineage>
</organism>
<evidence type="ECO:0000259" key="5">
    <source>
        <dbReference type="SMART" id="SM00062"/>
    </source>
</evidence>
<dbReference type="Proteomes" id="UP000030351">
    <property type="component" value="Unassembled WGS sequence"/>
</dbReference>
<reference evidence="6 7" key="1">
    <citation type="submission" date="2014-10" db="EMBL/GenBank/DDBJ databases">
        <title>Genome sequence of Erwinia typographi M043b.</title>
        <authorList>
            <person name="Chan K.-G."/>
            <person name="Tan W.-S."/>
        </authorList>
    </citation>
    <scope>NUCLEOTIDE SEQUENCE [LARGE SCALE GENOMIC DNA]</scope>
    <source>
        <strain evidence="6 7">M043b</strain>
    </source>
</reference>
<dbReference type="STRING" id="371042.NG99_13260"/>
<dbReference type="EMBL" id="JRUQ01000039">
    <property type="protein sequence ID" value="KGT92921.1"/>
    <property type="molecule type" value="Genomic_DNA"/>
</dbReference>
<dbReference type="AlphaFoldDB" id="A0A0A3Z5J4"/>
<dbReference type="GO" id="GO:0030288">
    <property type="term" value="C:outer membrane-bounded periplasmic space"/>
    <property type="evidence" value="ECO:0007669"/>
    <property type="project" value="TreeGrafter"/>
</dbReference>
<keyword evidence="7" id="KW-1185">Reference proteome</keyword>
<gene>
    <name evidence="6" type="ORF">NG99_13260</name>
</gene>
<evidence type="ECO:0000256" key="2">
    <source>
        <dbReference type="ARBA" id="ARBA00022448"/>
    </source>
</evidence>
<feature type="chain" id="PRO_5002006012" evidence="4">
    <location>
        <begin position="23"/>
        <end position="275"/>
    </location>
</feature>
<name>A0A0A3Z5J4_9GAMM</name>
<dbReference type="RefSeq" id="WP_034893552.1">
    <property type="nucleotide sequence ID" value="NZ_JRUQ01000039.1"/>
</dbReference>
<evidence type="ECO:0000313" key="6">
    <source>
        <dbReference type="EMBL" id="KGT92921.1"/>
    </source>
</evidence>
<dbReference type="InterPro" id="IPR051455">
    <property type="entry name" value="Bact_solute-bind_prot3"/>
</dbReference>
<keyword evidence="3 4" id="KW-0732">Signal</keyword>
<dbReference type="SUPFAM" id="SSF53850">
    <property type="entry name" value="Periplasmic binding protein-like II"/>
    <property type="match status" value="1"/>
</dbReference>
<accession>A0A0A3Z5J4</accession>
<dbReference type="SMART" id="SM00062">
    <property type="entry name" value="PBPb"/>
    <property type="match status" value="1"/>
</dbReference>
<dbReference type="InterPro" id="IPR001638">
    <property type="entry name" value="Solute-binding_3/MltF_N"/>
</dbReference>
<dbReference type="PANTHER" id="PTHR30085:SF6">
    <property type="entry name" value="ABC TRANSPORTER GLUTAMINE-BINDING PROTEIN GLNH"/>
    <property type="match status" value="1"/>
</dbReference>
<dbReference type="eggNOG" id="COG0834">
    <property type="taxonomic scope" value="Bacteria"/>
</dbReference>
<proteinExistence type="inferred from homology"/>
<dbReference type="GO" id="GO:0006865">
    <property type="term" value="P:amino acid transport"/>
    <property type="evidence" value="ECO:0007669"/>
    <property type="project" value="TreeGrafter"/>
</dbReference>
<comment type="caution">
    <text evidence="6">The sequence shown here is derived from an EMBL/GenBank/DDBJ whole genome shotgun (WGS) entry which is preliminary data.</text>
</comment>
<evidence type="ECO:0000256" key="1">
    <source>
        <dbReference type="ARBA" id="ARBA00010333"/>
    </source>
</evidence>
<dbReference type="Pfam" id="PF00497">
    <property type="entry name" value="SBP_bac_3"/>
    <property type="match status" value="1"/>
</dbReference>
<feature type="domain" description="Solute-binding protein family 3/N-terminal" evidence="5">
    <location>
        <begin position="37"/>
        <end position="263"/>
    </location>
</feature>